<dbReference type="PANTHER" id="PTHR48039">
    <property type="entry name" value="RNA-BINDING MOTIF PROTEIN 14B"/>
    <property type="match status" value="1"/>
</dbReference>
<dbReference type="GO" id="GO:0003729">
    <property type="term" value="F:mRNA binding"/>
    <property type="evidence" value="ECO:0007669"/>
    <property type="project" value="TreeGrafter"/>
</dbReference>
<sequence length="1426" mass="158787">METVESTSGRRSLRAPKTKQYESPEISRKPAAVKKRKAEPVVAIPKRQRSSKAIFEVDFIVDHRLHVPVEGEDSEDKFEFLIRWKGFDQDEDTWEPEENLGCPDKLIEYRSKIFGKMCHSKSSGINEDAVEEKLASLRNQVELLSDNEVLGKLTKLKSEGVMDPYLSAEATVARGLLFMKYAEEQFSIAQTALMITRKEKQSERQKEALKEFERMIAEKCPDEARVYVENDVDDDTIPSDFTYIRSSFPGEGVTIPDDPLTGCSCECCSVKSAECCPKMNGTQFAYNPSKKVKIPPGFPIYECNKHCKCPSACNNRVVQLGRQVEVVIFKTENKGWGVKAKELIKKGTFVACYIGEIITNSEAERRGHKYGTDAEGRTYLFDLDFDSSTNVDFVVDAAKHGNVSHFVNHSCDPNLGVYACYIDCLLTNMPHLALFARRDIKKGEELTFDYSPVFEQAELTPKKLDFSEEAESDVKSEAEEKSESEEKNGTEVKSETEEKNEAEVKNETNAKSDLKDGPVPDGIANDGPSESITNGEKSIGLEEDEKKVQPLKKVVARKSAKSTKRKPHALDEGRVSFSPHGGARGRIGIKSYGSPMRGSENDDDDATMICKCGAAKFKSAMADGLTLFIRKLPEDATTKEVENLFSEYGPLSKCFVVPTKDGKKAKGRVAFVTFSLPEDGYKAAEKLNGFSVREHEISVEPAKSKKQLRDENVKISWKKPKDSSVGDKPEINRKARLIVRNLPFAADEDKLQHHFEACGKVLETRLLRRDDGRLVGCGFVQFNSPNEAAKAVKNLNAKKFLGRPIAVDWAVSKNRYLEAVDSTTKVETDSEKPKVEVKDENEVSGVKRKRSVDETPGKPKKKRKRKNKNQSQVEPQESDGEFPTIKSENEDSEVDDEAVVKEEPMDAYFGGKTSDESDDEVNSGSDESGDDDETEENETEKKKNRGENPPERPAISRDVREGKTVFVMNVPFSVSEEDLSEFMSSAFGPVKYSLFNIDPVTMHPKGTAFVQFQNLKGAEAILSAPEESLVFSGRTLKVVKALGRGGAGEVKKDHEMSKVKPIKDKRNLYLAREGLIREGTASAAGVSPHDLTLRQNLAKYKKNVLKDLTMFVSPTRLCIHNVPFSMDSKELREVMRKNSPKGAAITECRVMRDKKNGNVSKGFAFVAFSEPEHALEALRELNNNPKTFSAKRRPIVEFSIENALALKAREKRLARSKEKLPQSNKSETGAEETPADSRQLSKRQMIRLKSLERYRKKRLLRRAAREGEEGTGVQESPAVNRVAKKLKLKASRVVAGNAERKRLENGKGNKSFLGATSDPAKKGVVGLPSHDGPKKRHKARPGTAISRKMVRKQAKNPNKKPAANPAVTAPPPAIAKQGKKSSAVETKVPKSTPTTKKKNFNQQSTDRAGAKFQALVDKYKMKLSQT</sequence>
<feature type="compositionally biased region" description="Basic and acidic residues" evidence="11">
    <location>
        <begin position="19"/>
        <end position="28"/>
    </location>
</feature>
<dbReference type="Pfam" id="PF00856">
    <property type="entry name" value="SET"/>
    <property type="match status" value="1"/>
</dbReference>
<dbReference type="GO" id="GO:0008170">
    <property type="term" value="F:N-methyltransferase activity"/>
    <property type="evidence" value="ECO:0007669"/>
    <property type="project" value="UniProtKB-ARBA"/>
</dbReference>
<dbReference type="CDD" id="cd00024">
    <property type="entry name" value="CD_CSD"/>
    <property type="match status" value="1"/>
</dbReference>
<feature type="domain" description="RRM" evidence="13">
    <location>
        <begin position="735"/>
        <end position="812"/>
    </location>
</feature>
<feature type="domain" description="RRM" evidence="13">
    <location>
        <begin position="1115"/>
        <end position="1201"/>
    </location>
</feature>
<dbReference type="Gene3D" id="3.30.70.330">
    <property type="match status" value="4"/>
</dbReference>
<evidence type="ECO:0000256" key="4">
    <source>
        <dbReference type="ARBA" id="ARBA00022603"/>
    </source>
</evidence>
<dbReference type="Proteomes" id="UP000678499">
    <property type="component" value="Unassembled WGS sequence"/>
</dbReference>
<dbReference type="SUPFAM" id="SSF82199">
    <property type="entry name" value="SET domain"/>
    <property type="match status" value="1"/>
</dbReference>
<keyword evidence="7 10" id="KW-0694">RNA-binding</keyword>
<dbReference type="SUPFAM" id="SSF54160">
    <property type="entry name" value="Chromo domain-like"/>
    <property type="match status" value="1"/>
</dbReference>
<dbReference type="SMART" id="SM00298">
    <property type="entry name" value="CHROMO"/>
    <property type="match status" value="1"/>
</dbReference>
<dbReference type="Pfam" id="PF00385">
    <property type="entry name" value="Chromo"/>
    <property type="match status" value="1"/>
</dbReference>
<feature type="compositionally biased region" description="Basic residues" evidence="11">
    <location>
        <begin position="554"/>
        <end position="567"/>
    </location>
</feature>
<dbReference type="SUPFAM" id="SSF54928">
    <property type="entry name" value="RNA-binding domain, RBD"/>
    <property type="match status" value="3"/>
</dbReference>
<feature type="region of interest" description="Disordered" evidence="11">
    <location>
        <begin position="825"/>
        <end position="959"/>
    </location>
</feature>
<feature type="compositionally biased region" description="Basic and acidic residues" evidence="11">
    <location>
        <begin position="462"/>
        <end position="518"/>
    </location>
</feature>
<dbReference type="GO" id="GO:0000775">
    <property type="term" value="C:chromosome, centromeric region"/>
    <property type="evidence" value="ECO:0007669"/>
    <property type="project" value="UniProtKB-SubCell"/>
</dbReference>
<dbReference type="SMART" id="SM00468">
    <property type="entry name" value="PreSET"/>
    <property type="match status" value="1"/>
</dbReference>
<feature type="domain" description="SET" evidence="14">
    <location>
        <begin position="324"/>
        <end position="451"/>
    </location>
</feature>
<evidence type="ECO:0000256" key="2">
    <source>
        <dbReference type="ARBA" id="ARBA00004584"/>
    </source>
</evidence>
<evidence type="ECO:0000259" key="12">
    <source>
        <dbReference type="PROSITE" id="PS50013"/>
    </source>
</evidence>
<evidence type="ECO:0000256" key="5">
    <source>
        <dbReference type="ARBA" id="ARBA00022691"/>
    </source>
</evidence>
<feature type="compositionally biased region" description="Basic and acidic residues" evidence="11">
    <location>
        <begin position="939"/>
        <end position="959"/>
    </location>
</feature>
<evidence type="ECO:0000256" key="10">
    <source>
        <dbReference type="PROSITE-ProRule" id="PRU00176"/>
    </source>
</evidence>
<dbReference type="InterPro" id="IPR023780">
    <property type="entry name" value="Chromo_domain"/>
</dbReference>
<dbReference type="Gene3D" id="2.40.50.40">
    <property type="match status" value="1"/>
</dbReference>
<dbReference type="Gene3D" id="2.170.270.10">
    <property type="entry name" value="SET domain"/>
    <property type="match status" value="1"/>
</dbReference>
<dbReference type="InterPro" id="IPR003954">
    <property type="entry name" value="RRM_euk-type"/>
</dbReference>
<dbReference type="PROSITE" id="PS50013">
    <property type="entry name" value="CHROMO_2"/>
    <property type="match status" value="1"/>
</dbReference>
<dbReference type="InterPro" id="IPR007728">
    <property type="entry name" value="Pre-SET_dom"/>
</dbReference>
<dbReference type="PROSITE" id="PS50102">
    <property type="entry name" value="RRM"/>
    <property type="match status" value="4"/>
</dbReference>
<dbReference type="PANTHER" id="PTHR48039:SF5">
    <property type="entry name" value="RNA-BINDING PROTEIN 28"/>
    <property type="match status" value="1"/>
</dbReference>
<dbReference type="GO" id="GO:0042054">
    <property type="term" value="F:histone methyltransferase activity"/>
    <property type="evidence" value="ECO:0007669"/>
    <property type="project" value="InterPro"/>
</dbReference>
<evidence type="ECO:0000259" key="13">
    <source>
        <dbReference type="PROSITE" id="PS50102"/>
    </source>
</evidence>
<keyword evidence="8" id="KW-0539">Nucleus</keyword>
<dbReference type="SMART" id="SM00317">
    <property type="entry name" value="SET"/>
    <property type="match status" value="1"/>
</dbReference>
<dbReference type="InterPro" id="IPR000953">
    <property type="entry name" value="Chromo/chromo_shadow_dom"/>
</dbReference>
<evidence type="ECO:0000256" key="1">
    <source>
        <dbReference type="ARBA" id="ARBA00004123"/>
    </source>
</evidence>
<dbReference type="GO" id="GO:0008270">
    <property type="term" value="F:zinc ion binding"/>
    <property type="evidence" value="ECO:0007669"/>
    <property type="project" value="InterPro"/>
</dbReference>
<dbReference type="InterPro" id="IPR046341">
    <property type="entry name" value="SET_dom_sf"/>
</dbReference>
<comment type="subcellular location">
    <subcellularLocation>
        <location evidence="2">Chromosome</location>
        <location evidence="2">Centromere</location>
    </subcellularLocation>
    <subcellularLocation>
        <location evidence="1">Nucleus</location>
    </subcellularLocation>
</comment>
<organism evidence="16">
    <name type="scientific">Notodromas monacha</name>
    <dbReference type="NCBI Taxonomy" id="399045"/>
    <lineage>
        <taxon>Eukaryota</taxon>
        <taxon>Metazoa</taxon>
        <taxon>Ecdysozoa</taxon>
        <taxon>Arthropoda</taxon>
        <taxon>Crustacea</taxon>
        <taxon>Oligostraca</taxon>
        <taxon>Ostracoda</taxon>
        <taxon>Podocopa</taxon>
        <taxon>Podocopida</taxon>
        <taxon>Cypridocopina</taxon>
        <taxon>Cypridoidea</taxon>
        <taxon>Cyprididae</taxon>
        <taxon>Notodromas</taxon>
    </lineage>
</organism>
<keyword evidence="9" id="KW-0137">Centromere</keyword>
<evidence type="ECO:0000259" key="15">
    <source>
        <dbReference type="PROSITE" id="PS50867"/>
    </source>
</evidence>
<dbReference type="Pfam" id="PF00076">
    <property type="entry name" value="RRM_1"/>
    <property type="match status" value="4"/>
</dbReference>
<evidence type="ECO:0008006" key="18">
    <source>
        <dbReference type="Google" id="ProtNLM"/>
    </source>
</evidence>
<feature type="region of interest" description="Disordered" evidence="11">
    <location>
        <begin position="1"/>
        <end position="40"/>
    </location>
</feature>
<name>A0A7R9GBE6_9CRUS</name>
<feature type="compositionally biased region" description="Polar residues" evidence="11">
    <location>
        <begin position="1"/>
        <end position="10"/>
    </location>
</feature>
<evidence type="ECO:0000313" key="16">
    <source>
        <dbReference type="EMBL" id="CAD7276274.1"/>
    </source>
</evidence>
<feature type="compositionally biased region" description="Basic and acidic residues" evidence="11">
    <location>
        <begin position="825"/>
        <end position="841"/>
    </location>
</feature>
<feature type="compositionally biased region" description="Acidic residues" evidence="11">
    <location>
        <begin position="916"/>
        <end position="938"/>
    </location>
</feature>
<keyword evidence="5" id="KW-0949">S-adenosyl-L-methionine</keyword>
<dbReference type="PROSITE" id="PS50280">
    <property type="entry name" value="SET"/>
    <property type="match status" value="1"/>
</dbReference>
<dbReference type="Pfam" id="PF05033">
    <property type="entry name" value="Pre-SET"/>
    <property type="match status" value="1"/>
</dbReference>
<keyword evidence="17" id="KW-1185">Reference proteome</keyword>
<feature type="region of interest" description="Disordered" evidence="11">
    <location>
        <begin position="1299"/>
        <end position="1409"/>
    </location>
</feature>
<dbReference type="EMBL" id="OA882624">
    <property type="protein sequence ID" value="CAD7276274.1"/>
    <property type="molecule type" value="Genomic_DNA"/>
</dbReference>
<keyword evidence="4" id="KW-0808">Transferase</keyword>
<evidence type="ECO:0000256" key="8">
    <source>
        <dbReference type="ARBA" id="ARBA00023242"/>
    </source>
</evidence>
<evidence type="ECO:0000256" key="9">
    <source>
        <dbReference type="ARBA" id="ARBA00023328"/>
    </source>
</evidence>
<dbReference type="InterPro" id="IPR012677">
    <property type="entry name" value="Nucleotide-bd_a/b_plait_sf"/>
</dbReference>
<dbReference type="PROSITE" id="PS50867">
    <property type="entry name" value="PRE_SET"/>
    <property type="match status" value="1"/>
</dbReference>
<feature type="domain" description="RRM" evidence="13">
    <location>
        <begin position="963"/>
        <end position="1043"/>
    </location>
</feature>
<dbReference type="GO" id="GO:0005730">
    <property type="term" value="C:nucleolus"/>
    <property type="evidence" value="ECO:0007669"/>
    <property type="project" value="TreeGrafter"/>
</dbReference>
<dbReference type="OrthoDB" id="1045173at2759"/>
<dbReference type="CDD" id="cd12414">
    <property type="entry name" value="RRM2_RBM28_like"/>
    <property type="match status" value="1"/>
</dbReference>
<evidence type="ECO:0000313" key="17">
    <source>
        <dbReference type="Proteomes" id="UP000678499"/>
    </source>
</evidence>
<dbReference type="CDD" id="cd12416">
    <property type="entry name" value="RRM4_RBM28_like"/>
    <property type="match status" value="1"/>
</dbReference>
<keyword evidence="3" id="KW-0158">Chromosome</keyword>
<dbReference type="FunFam" id="3.30.70.330:FF:000182">
    <property type="entry name" value="RNA-binding motif protein 28"/>
    <property type="match status" value="1"/>
</dbReference>
<evidence type="ECO:0000256" key="3">
    <source>
        <dbReference type="ARBA" id="ARBA00022454"/>
    </source>
</evidence>
<dbReference type="InterPro" id="IPR023779">
    <property type="entry name" value="Chromodomain_CS"/>
</dbReference>
<protein>
    <recommendedName>
        <fullName evidence="18">Histone-lysine N-methyltransferase</fullName>
    </recommendedName>
</protein>
<keyword evidence="6" id="KW-0677">Repeat</keyword>
<accession>A0A7R9GBE6</accession>
<feature type="compositionally biased region" description="Basic residues" evidence="11">
    <location>
        <begin position="858"/>
        <end position="868"/>
    </location>
</feature>
<dbReference type="GO" id="GO:0008757">
    <property type="term" value="F:S-adenosylmethionine-dependent methyltransferase activity"/>
    <property type="evidence" value="ECO:0007669"/>
    <property type="project" value="UniProtKB-ARBA"/>
</dbReference>
<dbReference type="InterPro" id="IPR001214">
    <property type="entry name" value="SET_dom"/>
</dbReference>
<dbReference type="GO" id="GO:0032259">
    <property type="term" value="P:methylation"/>
    <property type="evidence" value="ECO:0007669"/>
    <property type="project" value="UniProtKB-KW"/>
</dbReference>
<keyword evidence="4" id="KW-0489">Methyltransferase</keyword>
<dbReference type="InterPro" id="IPR000504">
    <property type="entry name" value="RRM_dom"/>
</dbReference>
<dbReference type="SMART" id="SM00361">
    <property type="entry name" value="RRM_1"/>
    <property type="match status" value="3"/>
</dbReference>
<dbReference type="CDD" id="cd10542">
    <property type="entry name" value="SET_SUV39H"/>
    <property type="match status" value="1"/>
</dbReference>
<feature type="domain" description="Pre-SET" evidence="15">
    <location>
        <begin position="261"/>
        <end position="321"/>
    </location>
</feature>
<gene>
    <name evidence="16" type="ORF">NMOB1V02_LOCUS4045</name>
</gene>
<evidence type="ECO:0000256" key="6">
    <source>
        <dbReference type="ARBA" id="ARBA00022737"/>
    </source>
</evidence>
<evidence type="ECO:0000256" key="7">
    <source>
        <dbReference type="ARBA" id="ARBA00022884"/>
    </source>
</evidence>
<dbReference type="EMBL" id="CAJPEX010000587">
    <property type="protein sequence ID" value="CAG0916426.1"/>
    <property type="molecule type" value="Genomic_DNA"/>
</dbReference>
<dbReference type="PROSITE" id="PS00598">
    <property type="entry name" value="CHROMO_1"/>
    <property type="match status" value="1"/>
</dbReference>
<proteinExistence type="predicted"/>
<evidence type="ECO:0000256" key="11">
    <source>
        <dbReference type="SAM" id="MobiDB-lite"/>
    </source>
</evidence>
<feature type="compositionally biased region" description="Basic residues" evidence="11">
    <location>
        <begin position="1348"/>
        <end position="1358"/>
    </location>
</feature>
<dbReference type="InterPro" id="IPR016197">
    <property type="entry name" value="Chromo-like_dom_sf"/>
</dbReference>
<feature type="domain" description="RRM" evidence="13">
    <location>
        <begin position="625"/>
        <end position="704"/>
    </location>
</feature>
<feature type="region of interest" description="Disordered" evidence="11">
    <location>
        <begin position="462"/>
        <end position="602"/>
    </location>
</feature>
<reference evidence="16" key="1">
    <citation type="submission" date="2020-11" db="EMBL/GenBank/DDBJ databases">
        <authorList>
            <person name="Tran Van P."/>
        </authorList>
    </citation>
    <scope>NUCLEOTIDE SEQUENCE</scope>
</reference>
<feature type="domain" description="Chromo" evidence="12">
    <location>
        <begin position="55"/>
        <end position="112"/>
    </location>
</feature>
<dbReference type="InterPro" id="IPR051945">
    <property type="entry name" value="RRM_MRD1_RNA_proc_ribogen"/>
</dbReference>
<dbReference type="InterPro" id="IPR035979">
    <property type="entry name" value="RBD_domain_sf"/>
</dbReference>
<dbReference type="SMART" id="SM00360">
    <property type="entry name" value="RRM"/>
    <property type="match status" value="4"/>
</dbReference>
<feature type="region of interest" description="Disordered" evidence="11">
    <location>
        <begin position="1213"/>
        <end position="1248"/>
    </location>
</feature>
<evidence type="ECO:0000259" key="14">
    <source>
        <dbReference type="PROSITE" id="PS50280"/>
    </source>
</evidence>